<comment type="similarity">
    <text evidence="1 4">Belongs to the short-chain dehydrogenases/reductases (SDR) family.</text>
</comment>
<dbReference type="SUPFAM" id="SSF51735">
    <property type="entry name" value="NAD(P)-binding Rossmann-fold domains"/>
    <property type="match status" value="1"/>
</dbReference>
<evidence type="ECO:0000256" key="4">
    <source>
        <dbReference type="RuleBase" id="RU000363"/>
    </source>
</evidence>
<protein>
    <submittedName>
        <fullName evidence="5">NADP-dependent 3-hydroxy acid dehydrogenase YdfG</fullName>
    </submittedName>
</protein>
<evidence type="ECO:0000313" key="5">
    <source>
        <dbReference type="EMBL" id="RKS56995.1"/>
    </source>
</evidence>
<dbReference type="InterPro" id="IPR036291">
    <property type="entry name" value="NAD(P)-bd_dom_sf"/>
</dbReference>
<dbReference type="EMBL" id="RBLJ01000004">
    <property type="protein sequence ID" value="RKS56995.1"/>
    <property type="molecule type" value="Genomic_DNA"/>
</dbReference>
<keyword evidence="6" id="KW-1185">Reference proteome</keyword>
<dbReference type="PRINTS" id="PR00081">
    <property type="entry name" value="GDHRDH"/>
</dbReference>
<evidence type="ECO:0000256" key="3">
    <source>
        <dbReference type="ARBA" id="ARBA00023002"/>
    </source>
</evidence>
<evidence type="ECO:0000313" key="6">
    <source>
        <dbReference type="Proteomes" id="UP000280955"/>
    </source>
</evidence>
<keyword evidence="2" id="KW-0521">NADP</keyword>
<accession>A0ABX9SKL7</accession>
<dbReference type="PROSITE" id="PS00061">
    <property type="entry name" value="ADH_SHORT"/>
    <property type="match status" value="1"/>
</dbReference>
<dbReference type="PANTHER" id="PTHR43391">
    <property type="entry name" value="RETINOL DEHYDROGENASE-RELATED"/>
    <property type="match status" value="1"/>
</dbReference>
<sequence>MITEPKLSGKVAIVTGASSGIGMALARRLAADGMNLVLHGRREARLRALERELGSLCWFAGDLTDAQTPGTLIDAAMEKFGRFDFAINNAGINHTGTINEIDIDKMCSMVRVNVEAAFRFTYTVLKHFLREGKGHLIHTTSVMGYKVRESAGGYAGTKHAVEALCEALRLELARSAVKVSCIAPGLVQIELHRDLIVHPSVSRDIARPLSANDVAQTIIWVMTQPEHINIPQIVVLPQDHPI</sequence>
<evidence type="ECO:0000256" key="1">
    <source>
        <dbReference type="ARBA" id="ARBA00006484"/>
    </source>
</evidence>
<evidence type="ECO:0000256" key="2">
    <source>
        <dbReference type="ARBA" id="ARBA00022857"/>
    </source>
</evidence>
<reference evidence="5 6" key="1">
    <citation type="submission" date="2018-10" db="EMBL/GenBank/DDBJ databases">
        <title>Genomic Encyclopedia of Archaeal and Bacterial Type Strains, Phase II (KMG-II): from individual species to whole genera.</title>
        <authorList>
            <person name="Goeker M."/>
        </authorList>
    </citation>
    <scope>NUCLEOTIDE SEQUENCE [LARGE SCALE GENOMIC DNA]</scope>
    <source>
        <strain evidence="5 6">DSM 15149</strain>
    </source>
</reference>
<comment type="caution">
    <text evidence="5">The sequence shown here is derived from an EMBL/GenBank/DDBJ whole genome shotgun (WGS) entry which is preliminary data.</text>
</comment>
<gene>
    <name evidence="5" type="ORF">BDD30_3633</name>
</gene>
<organism evidence="5 6">
    <name type="scientific">Photorhabdus asymbiotica</name>
    <dbReference type="NCBI Taxonomy" id="291112"/>
    <lineage>
        <taxon>Bacteria</taxon>
        <taxon>Pseudomonadati</taxon>
        <taxon>Pseudomonadota</taxon>
        <taxon>Gammaproteobacteria</taxon>
        <taxon>Enterobacterales</taxon>
        <taxon>Morganellaceae</taxon>
        <taxon>Photorhabdus</taxon>
    </lineage>
</organism>
<dbReference type="InterPro" id="IPR002347">
    <property type="entry name" value="SDR_fam"/>
</dbReference>
<dbReference type="PANTHER" id="PTHR43391:SF14">
    <property type="entry name" value="DEHYDROGENASE_REDUCTASE SDR FAMILY PROTEIN 7-LIKE"/>
    <property type="match status" value="1"/>
</dbReference>
<dbReference type="Gene3D" id="3.40.50.720">
    <property type="entry name" value="NAD(P)-binding Rossmann-like Domain"/>
    <property type="match status" value="1"/>
</dbReference>
<keyword evidence="3" id="KW-0560">Oxidoreductase</keyword>
<dbReference type="PRINTS" id="PR00080">
    <property type="entry name" value="SDRFAMILY"/>
</dbReference>
<dbReference type="Proteomes" id="UP000280955">
    <property type="component" value="Unassembled WGS sequence"/>
</dbReference>
<dbReference type="InterPro" id="IPR020904">
    <property type="entry name" value="Sc_DH/Rdtase_CS"/>
</dbReference>
<dbReference type="Pfam" id="PF00106">
    <property type="entry name" value="adh_short"/>
    <property type="match status" value="1"/>
</dbReference>
<dbReference type="CDD" id="cd05233">
    <property type="entry name" value="SDR_c"/>
    <property type="match status" value="1"/>
</dbReference>
<proteinExistence type="inferred from homology"/>
<dbReference type="RefSeq" id="WP_015834690.1">
    <property type="nucleotide sequence ID" value="NC_012962.1"/>
</dbReference>
<name>A0ABX9SKL7_9GAMM</name>